<evidence type="ECO:0000313" key="6">
    <source>
        <dbReference type="Proteomes" id="UP000272706"/>
    </source>
</evidence>
<keyword evidence="1" id="KW-0540">Nuclease</keyword>
<keyword evidence="2" id="KW-0378">Hydrolase</keyword>
<keyword evidence="3" id="KW-0269">Exonuclease</keyword>
<comment type="caution">
    <text evidence="5">The sequence shown here is derived from an EMBL/GenBank/DDBJ whole genome shotgun (WGS) entry which is preliminary data.</text>
</comment>
<dbReference type="AlphaFoldDB" id="A0A3A5KYS1"/>
<dbReference type="SMART" id="SM00479">
    <property type="entry name" value="EXOIII"/>
    <property type="match status" value="1"/>
</dbReference>
<accession>A0A3A5KYS1</accession>
<evidence type="ECO:0000256" key="2">
    <source>
        <dbReference type="ARBA" id="ARBA00022801"/>
    </source>
</evidence>
<dbReference type="GO" id="GO:0008408">
    <property type="term" value="F:3'-5' exonuclease activity"/>
    <property type="evidence" value="ECO:0007669"/>
    <property type="project" value="TreeGrafter"/>
</dbReference>
<organism evidence="5 6">
    <name type="scientific">Mesorhizobium waimense</name>
    <dbReference type="NCBI Taxonomy" id="1300307"/>
    <lineage>
        <taxon>Bacteria</taxon>
        <taxon>Pseudomonadati</taxon>
        <taxon>Pseudomonadota</taxon>
        <taxon>Alphaproteobacteria</taxon>
        <taxon>Hyphomicrobiales</taxon>
        <taxon>Phyllobacteriaceae</taxon>
        <taxon>Mesorhizobium</taxon>
    </lineage>
</organism>
<dbReference type="Pfam" id="PF00929">
    <property type="entry name" value="RNase_T"/>
    <property type="match status" value="1"/>
</dbReference>
<protein>
    <submittedName>
        <fullName evidence="5">Exodeoxyribonuclease X</fullName>
    </submittedName>
</protein>
<dbReference type="OrthoDB" id="7822240at2"/>
<evidence type="ECO:0000313" key="5">
    <source>
        <dbReference type="EMBL" id="RJT41993.1"/>
    </source>
</evidence>
<evidence type="ECO:0000256" key="1">
    <source>
        <dbReference type="ARBA" id="ARBA00022722"/>
    </source>
</evidence>
<gene>
    <name evidence="5" type="ORF">D3227_04760</name>
</gene>
<dbReference type="InterPro" id="IPR036397">
    <property type="entry name" value="RNaseH_sf"/>
</dbReference>
<reference evidence="5 6" key="1">
    <citation type="submission" date="2018-09" db="EMBL/GenBank/DDBJ databases">
        <title>Mesorhizobium carmichaelinearum sp. nov. isolated from Carmichaelinea spp. root nodules in New Zealand.</title>
        <authorList>
            <person name="De Meyer S.E."/>
        </authorList>
    </citation>
    <scope>NUCLEOTIDE SEQUENCE [LARGE SCALE GENOMIC DNA]</scope>
    <source>
        <strain evidence="5 6">ICMP19557</strain>
    </source>
</reference>
<keyword evidence="6" id="KW-1185">Reference proteome</keyword>
<dbReference type="Gene3D" id="3.30.420.10">
    <property type="entry name" value="Ribonuclease H-like superfamily/Ribonuclease H"/>
    <property type="match status" value="1"/>
</dbReference>
<dbReference type="PANTHER" id="PTHR30231">
    <property type="entry name" value="DNA POLYMERASE III SUBUNIT EPSILON"/>
    <property type="match status" value="1"/>
</dbReference>
<dbReference type="EMBL" id="QZWZ01000002">
    <property type="protein sequence ID" value="RJT41993.1"/>
    <property type="molecule type" value="Genomic_DNA"/>
</dbReference>
<sequence length="255" mass="29443">MHSMFLHVPSKSRAVEMTSLARVIDYETTGTPEDAEPEVIEMGCYDVNMTSRLLVHQSAFASLCRPRGPIPPVTKAVHHISEEDVQHAPPARDLWDRLLTGNGEPQWLVAHNAKFEQHFTPPWGIPWICTYKVARIVYPDAPGHSNQALRYWLELPCDRKLSDPPHRALPDAYVTAHLFSRLLEHKTPEEMAKISEYPALLKVMKFGKYRRQGITITFEQCAQSDPSYLEWIRDESDMDEDTKFSARYWLQKRTK</sequence>
<dbReference type="GO" id="GO:0006259">
    <property type="term" value="P:DNA metabolic process"/>
    <property type="evidence" value="ECO:0007669"/>
    <property type="project" value="UniProtKB-ARBA"/>
</dbReference>
<dbReference type="InterPro" id="IPR012337">
    <property type="entry name" value="RNaseH-like_sf"/>
</dbReference>
<dbReference type="SUPFAM" id="SSF53098">
    <property type="entry name" value="Ribonuclease H-like"/>
    <property type="match status" value="1"/>
</dbReference>
<dbReference type="GO" id="GO:0003676">
    <property type="term" value="F:nucleic acid binding"/>
    <property type="evidence" value="ECO:0007669"/>
    <property type="project" value="InterPro"/>
</dbReference>
<name>A0A3A5KYS1_9HYPH</name>
<proteinExistence type="predicted"/>
<dbReference type="PANTHER" id="PTHR30231:SF4">
    <property type="entry name" value="PROTEIN NEN2"/>
    <property type="match status" value="1"/>
</dbReference>
<evidence type="ECO:0000256" key="3">
    <source>
        <dbReference type="ARBA" id="ARBA00022839"/>
    </source>
</evidence>
<dbReference type="InterPro" id="IPR013520">
    <property type="entry name" value="Ribonucl_H"/>
</dbReference>
<feature type="domain" description="Exonuclease" evidence="4">
    <location>
        <begin position="20"/>
        <end position="188"/>
    </location>
</feature>
<dbReference type="CDD" id="cd06127">
    <property type="entry name" value="DEDDh"/>
    <property type="match status" value="1"/>
</dbReference>
<evidence type="ECO:0000259" key="4">
    <source>
        <dbReference type="SMART" id="SM00479"/>
    </source>
</evidence>
<dbReference type="Proteomes" id="UP000272706">
    <property type="component" value="Unassembled WGS sequence"/>
</dbReference>